<evidence type="ECO:0000313" key="1">
    <source>
        <dbReference type="EMBL" id="RIY07952.1"/>
    </source>
</evidence>
<dbReference type="AlphaFoldDB" id="A0A418QS71"/>
<keyword evidence="2" id="KW-1185">Reference proteome</keyword>
<comment type="caution">
    <text evidence="1">The sequence shown here is derived from an EMBL/GenBank/DDBJ whole genome shotgun (WGS) entry which is preliminary data.</text>
</comment>
<dbReference type="OrthoDB" id="883037at2"/>
<evidence type="ECO:0000313" key="2">
    <source>
        <dbReference type="Proteomes" id="UP000284250"/>
    </source>
</evidence>
<sequence length="173" mass="19824">MLAKIILTGLLAGGAARVSAQVITEPARALAARDSLLQTAAATRLELAEQTTLVLKIRRKTRRHIARGYSITPQGMDPHTGERKRGVVWEHRIIYRRNGRIQEKYTAYLLDRPILEERWLNGSVLWLRMGRPQDLRMTKFAQDQPAYNGTYIRGGYVSWQGRKYRLPQGLEAR</sequence>
<name>A0A418QS71_9BACT</name>
<protein>
    <submittedName>
        <fullName evidence="1">Uncharacterized protein</fullName>
    </submittedName>
</protein>
<gene>
    <name evidence="1" type="ORF">D0T11_15390</name>
</gene>
<dbReference type="RefSeq" id="WP_119656689.1">
    <property type="nucleotide sequence ID" value="NZ_JBHUOI010000047.1"/>
</dbReference>
<accession>A0A418QS71</accession>
<organism evidence="1 2">
    <name type="scientific">Hymenobacter rubripertinctus</name>
    <dbReference type="NCBI Taxonomy" id="2029981"/>
    <lineage>
        <taxon>Bacteria</taxon>
        <taxon>Pseudomonadati</taxon>
        <taxon>Bacteroidota</taxon>
        <taxon>Cytophagia</taxon>
        <taxon>Cytophagales</taxon>
        <taxon>Hymenobacteraceae</taxon>
        <taxon>Hymenobacter</taxon>
    </lineage>
</organism>
<proteinExistence type="predicted"/>
<dbReference type="EMBL" id="QYCN01000025">
    <property type="protein sequence ID" value="RIY07952.1"/>
    <property type="molecule type" value="Genomic_DNA"/>
</dbReference>
<reference evidence="1 2" key="1">
    <citation type="submission" date="2019-01" db="EMBL/GenBank/DDBJ databases">
        <title>Hymenobacter humicola sp. nov., isolated from soils in Antarctica.</title>
        <authorList>
            <person name="Sedlacek I."/>
            <person name="Holochova P."/>
            <person name="Kralova S."/>
            <person name="Pantucek R."/>
            <person name="Stankova E."/>
            <person name="Vrbovska V."/>
            <person name="Kristofova L."/>
            <person name="Svec P."/>
            <person name="Busse H.-J."/>
        </authorList>
    </citation>
    <scope>NUCLEOTIDE SEQUENCE [LARGE SCALE GENOMIC DNA]</scope>
    <source>
        <strain evidence="1 2">CCM 8852</strain>
    </source>
</reference>
<dbReference type="Proteomes" id="UP000284250">
    <property type="component" value="Unassembled WGS sequence"/>
</dbReference>